<comment type="caution">
    <text evidence="1">The sequence shown here is derived from an EMBL/GenBank/DDBJ whole genome shotgun (WGS) entry which is preliminary data.</text>
</comment>
<evidence type="ECO:0000313" key="1">
    <source>
        <dbReference type="EMBL" id="GGV12073.1"/>
    </source>
</evidence>
<gene>
    <name evidence="1" type="ORF">GCM10010260_58350</name>
</gene>
<sequence length="154" mass="15897">MSGGRSGCAVEGFRALERGTSHVRGLVDAGVDACPERRQPEEALPEGGGWIRSRGGALQSFVPGVDSGRVKEWSDWGVEVLVLDGVQAGGPGVAEEEPPGEDLAVPNVQAEGCAVPGRVRSHDRGGVGADTFDLLEGLHELVGGLEFLGGVITE</sequence>
<name>A0A918IH16_9ACTN</name>
<reference evidence="1" key="1">
    <citation type="journal article" date="2014" name="Int. J. Syst. Evol. Microbiol.">
        <title>Complete genome sequence of Corynebacterium casei LMG S-19264T (=DSM 44701T), isolated from a smear-ripened cheese.</title>
        <authorList>
            <consortium name="US DOE Joint Genome Institute (JGI-PGF)"/>
            <person name="Walter F."/>
            <person name="Albersmeier A."/>
            <person name="Kalinowski J."/>
            <person name="Ruckert C."/>
        </authorList>
    </citation>
    <scope>NUCLEOTIDE SEQUENCE</scope>
    <source>
        <strain evidence="1">JCM 4369</strain>
    </source>
</reference>
<proteinExistence type="predicted"/>
<dbReference type="Proteomes" id="UP000618795">
    <property type="component" value="Unassembled WGS sequence"/>
</dbReference>
<dbReference type="EMBL" id="BMTD01000015">
    <property type="protein sequence ID" value="GGV12073.1"/>
    <property type="molecule type" value="Genomic_DNA"/>
</dbReference>
<dbReference type="AlphaFoldDB" id="A0A918IH16"/>
<evidence type="ECO:0000313" key="2">
    <source>
        <dbReference type="Proteomes" id="UP000618795"/>
    </source>
</evidence>
<keyword evidence="2" id="KW-1185">Reference proteome</keyword>
<reference evidence="1" key="2">
    <citation type="submission" date="2020-09" db="EMBL/GenBank/DDBJ databases">
        <authorList>
            <person name="Sun Q."/>
            <person name="Ohkuma M."/>
        </authorList>
    </citation>
    <scope>NUCLEOTIDE SEQUENCE</scope>
    <source>
        <strain evidence="1">JCM 4369</strain>
    </source>
</reference>
<accession>A0A918IH16</accession>
<organism evidence="1 2">
    <name type="scientific">Streptomyces filipinensis</name>
    <dbReference type="NCBI Taxonomy" id="66887"/>
    <lineage>
        <taxon>Bacteria</taxon>
        <taxon>Bacillati</taxon>
        <taxon>Actinomycetota</taxon>
        <taxon>Actinomycetes</taxon>
        <taxon>Kitasatosporales</taxon>
        <taxon>Streptomycetaceae</taxon>
        <taxon>Streptomyces</taxon>
    </lineage>
</organism>
<protein>
    <submittedName>
        <fullName evidence="1">Uncharacterized protein</fullName>
    </submittedName>
</protein>